<keyword evidence="3" id="KW-1185">Reference proteome</keyword>
<accession>A0ABU0MUL5</accession>
<sequence>MSSILNTPLEYGFPTENLTAGNGTAAKIVVDCLPAGVAAAIAGEVALPGENAVRQRIRQGGGRVIGGSVSSSDSVAKSLLIYIGERLTTQDLSNTGTMALTASTVTRQTGSFIADGWTVGNAFMLFGPPAARNVGSATQANTGLLTVITAVTATTLTVNGAPFTSDAALPAGARLFRVSQRTRRAIAPSAGNADATPAVPLMGGTQDPATASLPDTGWELGQNSALIVALVAALSALPARLDIMAEVALR</sequence>
<reference evidence="2 3" key="1">
    <citation type="submission" date="2023-07" db="EMBL/GenBank/DDBJ databases">
        <title>Genomic Encyclopedia of Type Strains, Phase IV (KMG-IV): sequencing the most valuable type-strain genomes for metagenomic binning, comparative biology and taxonomic classification.</title>
        <authorList>
            <person name="Goeker M."/>
        </authorList>
    </citation>
    <scope>NUCLEOTIDE SEQUENCE [LARGE SCALE GENOMIC DNA]</scope>
    <source>
        <strain evidence="2 3">DSM 19922</strain>
    </source>
</reference>
<organism evidence="2 3">
    <name type="scientific">Azospirillum picis</name>
    <dbReference type="NCBI Taxonomy" id="488438"/>
    <lineage>
        <taxon>Bacteria</taxon>
        <taxon>Pseudomonadati</taxon>
        <taxon>Pseudomonadota</taxon>
        <taxon>Alphaproteobacteria</taxon>
        <taxon>Rhodospirillales</taxon>
        <taxon>Azospirillaceae</taxon>
        <taxon>Azospirillum</taxon>
    </lineage>
</organism>
<dbReference type="EMBL" id="JAUSVU010000039">
    <property type="protein sequence ID" value="MDQ0537185.1"/>
    <property type="molecule type" value="Genomic_DNA"/>
</dbReference>
<comment type="caution">
    <text evidence="2">The sequence shown here is derived from an EMBL/GenBank/DDBJ whole genome shotgun (WGS) entry which is preliminary data.</text>
</comment>
<evidence type="ECO:0000313" key="3">
    <source>
        <dbReference type="Proteomes" id="UP001244552"/>
    </source>
</evidence>
<feature type="region of interest" description="Disordered" evidence="1">
    <location>
        <begin position="188"/>
        <end position="210"/>
    </location>
</feature>
<dbReference type="Proteomes" id="UP001244552">
    <property type="component" value="Unassembled WGS sequence"/>
</dbReference>
<proteinExistence type="predicted"/>
<evidence type="ECO:0000313" key="2">
    <source>
        <dbReference type="EMBL" id="MDQ0537185.1"/>
    </source>
</evidence>
<name>A0ABU0MUL5_9PROT</name>
<dbReference type="RefSeq" id="WP_209990851.1">
    <property type="nucleotide sequence ID" value="NZ_JAGINO010000037.1"/>
</dbReference>
<protein>
    <submittedName>
        <fullName evidence="2">Uncharacterized protein</fullName>
    </submittedName>
</protein>
<evidence type="ECO:0000256" key="1">
    <source>
        <dbReference type="SAM" id="MobiDB-lite"/>
    </source>
</evidence>
<gene>
    <name evidence="2" type="ORF">QO018_006085</name>
</gene>